<dbReference type="Proteomes" id="UP000000724">
    <property type="component" value="Contig Pc00c16"/>
</dbReference>
<dbReference type="AlphaFoldDB" id="B6H7A0"/>
<keyword evidence="2" id="KW-1185">Reference proteome</keyword>
<reference evidence="1 2" key="1">
    <citation type="journal article" date="2008" name="Nat. Biotechnol.">
        <title>Genome sequencing and analysis of the filamentous fungus Penicillium chrysogenum.</title>
        <authorList>
            <person name="van den Berg M.A."/>
            <person name="Albang R."/>
            <person name="Albermann K."/>
            <person name="Badger J.H."/>
            <person name="Daran J.-M."/>
            <person name="Driessen A.J.M."/>
            <person name="Garcia-Estrada C."/>
            <person name="Fedorova N.D."/>
            <person name="Harris D.M."/>
            <person name="Heijne W.H.M."/>
            <person name="Joardar V.S."/>
            <person name="Kiel J.A.K.W."/>
            <person name="Kovalchuk A."/>
            <person name="Martin J.F."/>
            <person name="Nierman W.C."/>
            <person name="Nijland J.G."/>
            <person name="Pronk J.T."/>
            <person name="Roubos J.A."/>
            <person name="van der Klei I.J."/>
            <person name="van Peij N.N.M.E."/>
            <person name="Veenhuis M."/>
            <person name="von Doehren H."/>
            <person name="Wagner C."/>
            <person name="Wortman J.R."/>
            <person name="Bovenberg R.A.L."/>
        </authorList>
    </citation>
    <scope>NUCLEOTIDE SEQUENCE [LARGE SCALE GENOMIC DNA]</scope>
    <source>
        <strain evidence="2">ATCC 28089 / DSM 1075 / NRRL 1951 / Wisconsin 54-1255</strain>
    </source>
</reference>
<proteinExistence type="predicted"/>
<organism evidence="1 2">
    <name type="scientific">Penicillium rubens (strain ATCC 28089 / DSM 1075 / NRRL 1951 / Wisconsin 54-1255)</name>
    <name type="common">Penicillium chrysogenum</name>
    <dbReference type="NCBI Taxonomy" id="500485"/>
    <lineage>
        <taxon>Eukaryota</taxon>
        <taxon>Fungi</taxon>
        <taxon>Dikarya</taxon>
        <taxon>Ascomycota</taxon>
        <taxon>Pezizomycotina</taxon>
        <taxon>Eurotiomycetes</taxon>
        <taxon>Eurotiomycetidae</taxon>
        <taxon>Eurotiales</taxon>
        <taxon>Aspergillaceae</taxon>
        <taxon>Penicillium</taxon>
        <taxon>Penicillium chrysogenum species complex</taxon>
    </lineage>
</organism>
<evidence type="ECO:0000313" key="2">
    <source>
        <dbReference type="Proteomes" id="UP000000724"/>
    </source>
</evidence>
<evidence type="ECO:0000313" key="1">
    <source>
        <dbReference type="EMBL" id="CAP92864.1"/>
    </source>
</evidence>
<dbReference type="EMBL" id="AM920431">
    <property type="protein sequence ID" value="CAP92864.1"/>
    <property type="molecule type" value="Genomic_DNA"/>
</dbReference>
<name>B6H7A0_PENRW</name>
<dbReference type="HOGENOM" id="CLU_1928305_0_0_1"/>
<accession>B6H7A0</accession>
<protein>
    <submittedName>
        <fullName evidence="1">Uncharacterized protein</fullName>
    </submittedName>
</protein>
<gene>
    <name evidence="1" type="ORF">Pc16g01940</name>
    <name evidence="1" type="ORF">PCH_Pc16g01940</name>
</gene>
<dbReference type="VEuPathDB" id="FungiDB:PCH_Pc16g01940"/>
<sequence length="131" mass="14353">MADGLVYRPGECDPAALFLPSSIIPSQAVHRAMNTVQLERSPTPLVGFDFRSISDPVPHRVDKNPSRPIPFCTKAISLSLCVPLHMGQPSEGQLNALRGCWSYIHQAAGFAAALRSLLFWLSKHTGVMTQR</sequence>